<proteinExistence type="predicted"/>
<reference evidence="1 2" key="1">
    <citation type="submission" date="2020-01" db="EMBL/GenBank/DDBJ databases">
        <title>Bactrocera dorsalis gut bacteria genome.</title>
        <authorList>
            <person name="Zhang H."/>
            <person name="Cai Z."/>
        </authorList>
    </citation>
    <scope>NUCLEOTIDE SEQUENCE [LARGE SCALE GENOMIC DNA]</scope>
    <source>
        <strain evidence="1 2">BD177</strain>
    </source>
</reference>
<dbReference type="InterPro" id="IPR009241">
    <property type="entry name" value="HigB-like"/>
</dbReference>
<evidence type="ECO:0008006" key="3">
    <source>
        <dbReference type="Google" id="ProtNLM"/>
    </source>
</evidence>
<accession>A0A6P1UVA0</accession>
<dbReference type="EMBL" id="CP048108">
    <property type="protein sequence ID" value="QHS46264.1"/>
    <property type="molecule type" value="Genomic_DNA"/>
</dbReference>
<name>A0A6P1UVA0_9ENTR</name>
<protein>
    <recommendedName>
        <fullName evidence="3">Type II toxin-antitoxin system RelE/ParE family toxin</fullName>
    </recommendedName>
</protein>
<dbReference type="AlphaFoldDB" id="A0A6P1UVA0"/>
<evidence type="ECO:0000313" key="2">
    <source>
        <dbReference type="Proteomes" id="UP000464389"/>
    </source>
</evidence>
<evidence type="ECO:0000313" key="1">
    <source>
        <dbReference type="EMBL" id="QHS46264.1"/>
    </source>
</evidence>
<dbReference type="RefSeq" id="WP_162121774.1">
    <property type="nucleotide sequence ID" value="NZ_CP048108.1"/>
</dbReference>
<dbReference type="Pfam" id="PF05973">
    <property type="entry name" value="Gp49"/>
    <property type="match status" value="1"/>
</dbReference>
<dbReference type="Proteomes" id="UP000464389">
    <property type="component" value="Chromosome"/>
</dbReference>
<organism evidence="1 2">
    <name type="scientific">Klebsiella michiganensis</name>
    <dbReference type="NCBI Taxonomy" id="1134687"/>
    <lineage>
        <taxon>Bacteria</taxon>
        <taxon>Pseudomonadati</taxon>
        <taxon>Pseudomonadota</taxon>
        <taxon>Gammaproteobacteria</taxon>
        <taxon>Enterobacterales</taxon>
        <taxon>Enterobacteriaceae</taxon>
        <taxon>Klebsiella/Raoultella group</taxon>
        <taxon>Klebsiella</taxon>
    </lineage>
</organism>
<sequence length="138" mass="16307">MKDITYWNDEIQGQIDNYPKAVRERINFELVALQSDCPHSFDDFDFPVDDSDELEDDVPKFPPAKKKSMKETIGRYAMQLSIKSSDSYRVIYVAKFKESIYILHTFKKKTEGVAKKEYGTASSRYKQLEKYRREKKLK</sequence>
<gene>
    <name evidence="1" type="ORF">GW952_12000</name>
</gene>